<proteinExistence type="predicted"/>
<feature type="non-terminal residue" evidence="1">
    <location>
        <position position="116"/>
    </location>
</feature>
<sequence length="116" mass="13224">QAEEELQEACARQALQLQEMGRRERLLRADAGRAREQLESFKSQVLQACSPAAAGVAGMVVTEQQVIEKVRQISEESQQSHEREKCLQEELSSWLSKEKEVSENVEVFKKSLHELQ</sequence>
<name>A0A7K5NIS8_CHRMC</name>
<dbReference type="EMBL" id="VYZF01000672">
    <property type="protein sequence ID" value="NWT41977.1"/>
    <property type="molecule type" value="Genomic_DNA"/>
</dbReference>
<reference evidence="1 2" key="1">
    <citation type="submission" date="2019-09" db="EMBL/GenBank/DDBJ databases">
        <title>Bird 10,000 Genomes (B10K) Project - Family phase.</title>
        <authorList>
            <person name="Zhang G."/>
        </authorList>
    </citation>
    <scope>NUCLEOTIDE SEQUENCE [LARGE SCALE GENOMIC DNA]</scope>
    <source>
        <strain evidence="1">B10K-DU-021-33</strain>
        <tissue evidence="1">Mixed tissue sample</tissue>
    </source>
</reference>
<evidence type="ECO:0000313" key="2">
    <source>
        <dbReference type="Proteomes" id="UP000524558"/>
    </source>
</evidence>
<dbReference type="Proteomes" id="UP000524558">
    <property type="component" value="Unassembled WGS sequence"/>
</dbReference>
<accession>A0A7K5NIS8</accession>
<comment type="caution">
    <text evidence="1">The sequence shown here is derived from an EMBL/GenBank/DDBJ whole genome shotgun (WGS) entry which is preliminary data.</text>
</comment>
<evidence type="ECO:0000313" key="1">
    <source>
        <dbReference type="EMBL" id="NWT41977.1"/>
    </source>
</evidence>
<dbReference type="AlphaFoldDB" id="A0A7K5NIS8"/>
<protein>
    <submittedName>
        <fullName evidence="1">FHAD1 protein</fullName>
    </submittedName>
</protein>
<gene>
    <name evidence="1" type="primary">Fhad1_0</name>
    <name evidence="1" type="ORF">CHRMAC_R12193</name>
</gene>
<keyword evidence="2" id="KW-1185">Reference proteome</keyword>
<feature type="non-terminal residue" evidence="1">
    <location>
        <position position="1"/>
    </location>
</feature>
<organism evidence="1 2">
    <name type="scientific">Chroicocephalus maculipennis</name>
    <name type="common">Brown-hooded gull</name>
    <name type="synonym">Larus maculipennis</name>
    <dbReference type="NCBI Taxonomy" id="287016"/>
    <lineage>
        <taxon>Eukaryota</taxon>
        <taxon>Metazoa</taxon>
        <taxon>Chordata</taxon>
        <taxon>Craniata</taxon>
        <taxon>Vertebrata</taxon>
        <taxon>Euteleostomi</taxon>
        <taxon>Archelosauria</taxon>
        <taxon>Archosauria</taxon>
        <taxon>Dinosauria</taxon>
        <taxon>Saurischia</taxon>
        <taxon>Theropoda</taxon>
        <taxon>Coelurosauria</taxon>
        <taxon>Aves</taxon>
        <taxon>Neognathae</taxon>
        <taxon>Neoaves</taxon>
        <taxon>Charadriiformes</taxon>
        <taxon>Laridae</taxon>
        <taxon>Chroicocephalus</taxon>
    </lineage>
</organism>